<dbReference type="Proteomes" id="UP000002743">
    <property type="component" value="Chromosome"/>
</dbReference>
<feature type="compositionally biased region" description="Low complexity" evidence="1">
    <location>
        <begin position="291"/>
        <end position="324"/>
    </location>
</feature>
<dbReference type="STRING" id="582744.Msip34_1661"/>
<evidence type="ECO:0000256" key="1">
    <source>
        <dbReference type="SAM" id="MobiDB-lite"/>
    </source>
</evidence>
<evidence type="ECO:0000313" key="3">
    <source>
        <dbReference type="Proteomes" id="UP000002743"/>
    </source>
</evidence>
<reference evidence="2 3" key="2">
    <citation type="journal article" date="2011" name="J. Bacteriol.">
        <title>Genomes of three methylotrophs from a single niche uncover genetic and metabolic divergence of Methylophilaceae.</title>
        <authorList>
            <person name="Lapidus A."/>
            <person name="Clum A."/>
            <person name="Labutti K."/>
            <person name="Kaluzhnaya M.G."/>
            <person name="Lim S."/>
            <person name="Beck D.A."/>
            <person name="Glavina Del Rio T."/>
            <person name="Nolan M."/>
            <person name="Mavromatis K."/>
            <person name="Huntemann M."/>
            <person name="Lucas S."/>
            <person name="Lidstrom M.E."/>
            <person name="Ivanova N."/>
            <person name="Chistoserdova L."/>
        </authorList>
    </citation>
    <scope>NUCLEOTIDE SEQUENCE [LARGE SCALE GENOMIC DNA]</scope>
    <source>
        <strain evidence="2 3">SIP3-4</strain>
    </source>
</reference>
<organism evidence="2 3">
    <name type="scientific">Methylovorus glucosotrophus (strain SIP3-4)</name>
    <dbReference type="NCBI Taxonomy" id="582744"/>
    <lineage>
        <taxon>Bacteria</taxon>
        <taxon>Pseudomonadati</taxon>
        <taxon>Pseudomonadota</taxon>
        <taxon>Betaproteobacteria</taxon>
        <taxon>Nitrosomonadales</taxon>
        <taxon>Methylophilaceae</taxon>
        <taxon>Methylovorus</taxon>
    </lineage>
</organism>
<name>C6XED1_METGS</name>
<keyword evidence="3" id="KW-1185">Reference proteome</keyword>
<dbReference type="eggNOG" id="ENOG502ZA3S">
    <property type="taxonomic scope" value="Bacteria"/>
</dbReference>
<feature type="region of interest" description="Disordered" evidence="1">
    <location>
        <begin position="266"/>
        <end position="331"/>
    </location>
</feature>
<dbReference type="EMBL" id="CP001674">
    <property type="protein sequence ID" value="ACT50906.1"/>
    <property type="molecule type" value="Genomic_DNA"/>
</dbReference>
<sequence>MSQPAVTSTKEVTLNDIRQPNPFGQLAEHNQGNALAMTEQHRAMAEVQGMMIIAKKFPRDERTAVDRILNAFSRPSLADVAKYQYSRGGSSIDGPSIRAAEAIAQQWGNIDFGFREITRGIGSDGVPYSEIDAYAWDLQTMTRRSVQFRVRHWRDTKSGGYALKDERDIYELTANMAQRRVRACILATIPGDVVESAMNQAEITLRTTADTSAEAMAKVVEAFAQYGVTKSQIEKKIQRRLDAIVPAQVVTLRKIYASLRDGMSNADEWFDPEEETAKTTDLSAMRSHKGATTAKTTTTAEKAEASKPAQQPAEQAQAANDAQSGDIFEEKPDQDIIEPVMKYAEVASMLEKANDMASLEMAADNIQYVKNVDHQNELGAIFKRKLNEFKENDKP</sequence>
<proteinExistence type="predicted"/>
<dbReference type="OrthoDB" id="2936921at2"/>
<gene>
    <name evidence="2" type="ordered locus">Msip34_1661</name>
</gene>
<dbReference type="AlphaFoldDB" id="C6XED1"/>
<dbReference type="KEGG" id="mei:Msip34_1661"/>
<accession>C6XED1</accession>
<reference evidence="3" key="1">
    <citation type="submission" date="2009-07" db="EMBL/GenBank/DDBJ databases">
        <title>Complete sequence of chromosome of Methylovorus sp. SIP3-4.</title>
        <authorList>
            <person name="Lucas S."/>
            <person name="Copeland A."/>
            <person name="Lapidus A."/>
            <person name="Glavina del Rio T."/>
            <person name="Tice H."/>
            <person name="Bruce D."/>
            <person name="Goodwin L."/>
            <person name="Pitluck S."/>
            <person name="Clum A."/>
            <person name="Larimer F."/>
            <person name="Land M."/>
            <person name="Hauser L."/>
            <person name="Kyrpides N."/>
            <person name="Mikhailova N."/>
            <person name="Kayluzhnaya M."/>
            <person name="Chistoserdova L."/>
        </authorList>
    </citation>
    <scope>NUCLEOTIDE SEQUENCE [LARGE SCALE GENOMIC DNA]</scope>
    <source>
        <strain evidence="3">SIP3-4</strain>
    </source>
</reference>
<dbReference type="HOGENOM" id="CLU_058613_1_0_4"/>
<dbReference type="RefSeq" id="WP_015830321.1">
    <property type="nucleotide sequence ID" value="NC_012969.1"/>
</dbReference>
<evidence type="ECO:0000313" key="2">
    <source>
        <dbReference type="EMBL" id="ACT50906.1"/>
    </source>
</evidence>
<protein>
    <submittedName>
        <fullName evidence="2">Uncharacterized protein</fullName>
    </submittedName>
</protein>